<dbReference type="Proteomes" id="UP001595843">
    <property type="component" value="Unassembled WGS sequence"/>
</dbReference>
<keyword evidence="3" id="KW-1185">Reference proteome</keyword>
<gene>
    <name evidence="2" type="ORF">ACFOUO_05915</name>
</gene>
<organism evidence="2 3">
    <name type="scientific">Salinithrix halophila</name>
    <dbReference type="NCBI Taxonomy" id="1485204"/>
    <lineage>
        <taxon>Bacteria</taxon>
        <taxon>Bacillati</taxon>
        <taxon>Bacillota</taxon>
        <taxon>Bacilli</taxon>
        <taxon>Bacillales</taxon>
        <taxon>Thermoactinomycetaceae</taxon>
        <taxon>Salinithrix</taxon>
    </lineage>
</organism>
<evidence type="ECO:0000256" key="1">
    <source>
        <dbReference type="SAM" id="Phobius"/>
    </source>
</evidence>
<sequence length="62" mass="7084">MFRSRFLGVGAALLLILAAFIIPFTLLDDVRSWTGAFLFWILFALTAVLLNAWIASKWRDPR</sequence>
<keyword evidence="1" id="KW-0812">Transmembrane</keyword>
<keyword evidence="1" id="KW-0472">Membrane</keyword>
<evidence type="ECO:0000313" key="2">
    <source>
        <dbReference type="EMBL" id="MFC4076346.1"/>
    </source>
</evidence>
<comment type="caution">
    <text evidence="2">The sequence shown here is derived from an EMBL/GenBank/DDBJ whole genome shotgun (WGS) entry which is preliminary data.</text>
</comment>
<protein>
    <submittedName>
        <fullName evidence="2">Uncharacterized protein</fullName>
    </submittedName>
</protein>
<keyword evidence="1" id="KW-1133">Transmembrane helix</keyword>
<name>A0ABV8JGI1_9BACL</name>
<accession>A0ABV8JGI1</accession>
<dbReference type="EMBL" id="JBHSAP010000007">
    <property type="protein sequence ID" value="MFC4076346.1"/>
    <property type="molecule type" value="Genomic_DNA"/>
</dbReference>
<proteinExistence type="predicted"/>
<dbReference type="RefSeq" id="WP_380703110.1">
    <property type="nucleotide sequence ID" value="NZ_JBHSAP010000007.1"/>
</dbReference>
<evidence type="ECO:0000313" key="3">
    <source>
        <dbReference type="Proteomes" id="UP001595843"/>
    </source>
</evidence>
<reference evidence="3" key="1">
    <citation type="journal article" date="2019" name="Int. J. Syst. Evol. Microbiol.">
        <title>The Global Catalogue of Microorganisms (GCM) 10K type strain sequencing project: providing services to taxonomists for standard genome sequencing and annotation.</title>
        <authorList>
            <consortium name="The Broad Institute Genomics Platform"/>
            <consortium name="The Broad Institute Genome Sequencing Center for Infectious Disease"/>
            <person name="Wu L."/>
            <person name="Ma J."/>
        </authorList>
    </citation>
    <scope>NUCLEOTIDE SEQUENCE [LARGE SCALE GENOMIC DNA]</scope>
    <source>
        <strain evidence="3">IBRC-M 10813</strain>
    </source>
</reference>
<feature type="transmembrane region" description="Helical" evidence="1">
    <location>
        <begin position="37"/>
        <end position="56"/>
    </location>
</feature>